<sequence length="269" mass="30294">MCIAAWIWQAHPLYPLLLLLNRDEFHDRPTKAVGWWGEGAQKVLGGRDVLGGGTWMGVTKDGRLAFLTNVLEPDSIPDAKTRGDLPLRFLQSKKSPATVAMEIAKEAENYNGFNLILADLRANVMVYVSNRPQGEAAAVQIVPPGLHVLSNAKLDSPWPKAQRLGTKFREFLWEHGEEEMIEQKEMAERLMKDTTKADKDQLPNTGCDANWELNLSPVFVEIDTKQGRYGTRSTAVLSVTANRDVSFYEKYLEGGVWKDHTVEYHIEKI</sequence>
<dbReference type="PANTHER" id="PTHR17985:SF8">
    <property type="entry name" value="TRANSPORT AND GOLGI ORGANIZATION PROTEIN 2 HOMOLOG"/>
    <property type="match status" value="1"/>
</dbReference>
<evidence type="ECO:0000313" key="1">
    <source>
        <dbReference type="Proteomes" id="UP000515123"/>
    </source>
</evidence>
<proteinExistence type="predicted"/>
<evidence type="ECO:0000313" key="2">
    <source>
        <dbReference type="RefSeq" id="XP_020112838.1"/>
    </source>
</evidence>
<name>A0A6P5H6N2_ANACO</name>
<accession>A0A6P5H6N2</accession>
<dbReference type="GeneID" id="109727233"/>
<reference evidence="1" key="1">
    <citation type="journal article" date="2015" name="Nat. Genet.">
        <title>The pineapple genome and the evolution of CAM photosynthesis.</title>
        <authorList>
            <person name="Ming R."/>
            <person name="VanBuren R."/>
            <person name="Wai C.M."/>
            <person name="Tang H."/>
            <person name="Schatz M.C."/>
            <person name="Bowers J.E."/>
            <person name="Lyons E."/>
            <person name="Wang M.L."/>
            <person name="Chen J."/>
            <person name="Biggers E."/>
            <person name="Zhang J."/>
            <person name="Huang L."/>
            <person name="Zhang L."/>
            <person name="Miao W."/>
            <person name="Zhang J."/>
            <person name="Ye Z."/>
            <person name="Miao C."/>
            <person name="Lin Z."/>
            <person name="Wang H."/>
            <person name="Zhou H."/>
            <person name="Yim W.C."/>
            <person name="Priest H.D."/>
            <person name="Zheng C."/>
            <person name="Woodhouse M."/>
            <person name="Edger P.P."/>
            <person name="Guyot R."/>
            <person name="Guo H.B."/>
            <person name="Guo H."/>
            <person name="Zheng G."/>
            <person name="Singh R."/>
            <person name="Sharma A."/>
            <person name="Min X."/>
            <person name="Zheng Y."/>
            <person name="Lee H."/>
            <person name="Gurtowski J."/>
            <person name="Sedlazeck F.J."/>
            <person name="Harkess A."/>
            <person name="McKain M.R."/>
            <person name="Liao Z."/>
            <person name="Fang J."/>
            <person name="Liu J."/>
            <person name="Zhang X."/>
            <person name="Zhang Q."/>
            <person name="Hu W."/>
            <person name="Qin Y."/>
            <person name="Wang K."/>
            <person name="Chen L.Y."/>
            <person name="Shirley N."/>
            <person name="Lin Y.R."/>
            <person name="Liu L.Y."/>
            <person name="Hernandez A.G."/>
            <person name="Wright C.L."/>
            <person name="Bulone V."/>
            <person name="Tuskan G.A."/>
            <person name="Heath K."/>
            <person name="Zee F."/>
            <person name="Moore P.H."/>
            <person name="Sunkar R."/>
            <person name="Leebens-Mack J.H."/>
            <person name="Mockler T."/>
            <person name="Bennetzen J.L."/>
            <person name="Freeling M."/>
            <person name="Sankoff D."/>
            <person name="Paterson A.H."/>
            <person name="Zhu X."/>
            <person name="Yang X."/>
            <person name="Smith J.A."/>
            <person name="Cushman J.C."/>
            <person name="Paull R.E."/>
            <person name="Yu Q."/>
        </authorList>
    </citation>
    <scope>NUCLEOTIDE SEQUENCE [LARGE SCALE GENOMIC DNA]</scope>
    <source>
        <strain evidence="1">cv. F153</strain>
    </source>
</reference>
<dbReference type="PANTHER" id="PTHR17985">
    <property type="entry name" value="SER/THR-RICH PROTEIN T10 IN DGCR REGION"/>
    <property type="match status" value="1"/>
</dbReference>
<dbReference type="Pfam" id="PF05742">
    <property type="entry name" value="TANGO2"/>
    <property type="match status" value="1"/>
</dbReference>
<organism evidence="1 2">
    <name type="scientific">Ananas comosus</name>
    <name type="common">Pineapple</name>
    <name type="synonym">Ananas ananas</name>
    <dbReference type="NCBI Taxonomy" id="4615"/>
    <lineage>
        <taxon>Eukaryota</taxon>
        <taxon>Viridiplantae</taxon>
        <taxon>Streptophyta</taxon>
        <taxon>Embryophyta</taxon>
        <taxon>Tracheophyta</taxon>
        <taxon>Spermatophyta</taxon>
        <taxon>Magnoliopsida</taxon>
        <taxon>Liliopsida</taxon>
        <taxon>Poales</taxon>
        <taxon>Bromeliaceae</taxon>
        <taxon>Bromelioideae</taxon>
        <taxon>Ananas</taxon>
    </lineage>
</organism>
<dbReference type="OrthoDB" id="191601at2759"/>
<protein>
    <submittedName>
        <fullName evidence="2">Transport and Golgi organization 2 homolog</fullName>
    </submittedName>
</protein>
<reference evidence="2" key="2">
    <citation type="submission" date="2025-08" db="UniProtKB">
        <authorList>
            <consortium name="RefSeq"/>
        </authorList>
    </citation>
    <scope>IDENTIFICATION</scope>
    <source>
        <tissue evidence="2">Leaf</tissue>
    </source>
</reference>
<gene>
    <name evidence="2" type="primary">LOC109727233</name>
</gene>
<keyword evidence="1" id="KW-1185">Reference proteome</keyword>
<dbReference type="Proteomes" id="UP000515123">
    <property type="component" value="Linkage group 22"/>
</dbReference>
<dbReference type="InterPro" id="IPR008551">
    <property type="entry name" value="TANGO2"/>
</dbReference>
<dbReference type="RefSeq" id="XP_020112838.1">
    <property type="nucleotide sequence ID" value="XM_020257249.1"/>
</dbReference>
<dbReference type="AlphaFoldDB" id="A0A6P5H6N2"/>